<evidence type="ECO:0000256" key="1">
    <source>
        <dbReference type="ARBA" id="ARBA00023015"/>
    </source>
</evidence>
<dbReference type="GO" id="GO:0003700">
    <property type="term" value="F:DNA-binding transcription factor activity"/>
    <property type="evidence" value="ECO:0007669"/>
    <property type="project" value="InterPro"/>
</dbReference>
<dbReference type="PANTHER" id="PTHR47894:SF1">
    <property type="entry name" value="HTH-TYPE TRANSCRIPTIONAL REGULATOR VQSM"/>
    <property type="match status" value="1"/>
</dbReference>
<name>A0A3S2UEQ3_9BURK</name>
<dbReference type="InterPro" id="IPR009057">
    <property type="entry name" value="Homeodomain-like_sf"/>
</dbReference>
<dbReference type="AlphaFoldDB" id="A0A3S2UEQ3"/>
<gene>
    <name evidence="5" type="ORF">EOD73_08135</name>
</gene>
<evidence type="ECO:0000259" key="4">
    <source>
        <dbReference type="PROSITE" id="PS01124"/>
    </source>
</evidence>
<dbReference type="Pfam" id="PF12833">
    <property type="entry name" value="HTH_18"/>
    <property type="match status" value="1"/>
</dbReference>
<evidence type="ECO:0000313" key="6">
    <source>
        <dbReference type="Proteomes" id="UP000288587"/>
    </source>
</evidence>
<dbReference type="Pfam" id="PF12625">
    <property type="entry name" value="Arabinose_bd"/>
    <property type="match status" value="1"/>
</dbReference>
<dbReference type="PROSITE" id="PS01124">
    <property type="entry name" value="HTH_ARAC_FAMILY_2"/>
    <property type="match status" value="1"/>
</dbReference>
<protein>
    <submittedName>
        <fullName evidence="5">AraC family transcriptional regulator</fullName>
    </submittedName>
</protein>
<dbReference type="GO" id="GO:0000976">
    <property type="term" value="F:transcription cis-regulatory region binding"/>
    <property type="evidence" value="ECO:0007669"/>
    <property type="project" value="TreeGrafter"/>
</dbReference>
<evidence type="ECO:0000256" key="3">
    <source>
        <dbReference type="ARBA" id="ARBA00023163"/>
    </source>
</evidence>
<dbReference type="EMBL" id="SACM01000002">
    <property type="protein sequence ID" value="RVT86006.1"/>
    <property type="molecule type" value="Genomic_DNA"/>
</dbReference>
<dbReference type="SMART" id="SM00342">
    <property type="entry name" value="HTH_ARAC"/>
    <property type="match status" value="1"/>
</dbReference>
<dbReference type="OrthoDB" id="8584243at2"/>
<organism evidence="5 6">
    <name type="scientific">Inhella crocodyli</name>
    <dbReference type="NCBI Taxonomy" id="2499851"/>
    <lineage>
        <taxon>Bacteria</taxon>
        <taxon>Pseudomonadati</taxon>
        <taxon>Pseudomonadota</taxon>
        <taxon>Betaproteobacteria</taxon>
        <taxon>Burkholderiales</taxon>
        <taxon>Sphaerotilaceae</taxon>
        <taxon>Inhella</taxon>
    </lineage>
</organism>
<dbReference type="Proteomes" id="UP000288587">
    <property type="component" value="Unassembled WGS sequence"/>
</dbReference>
<keyword evidence="2" id="KW-0238">DNA-binding</keyword>
<dbReference type="Gene3D" id="1.10.10.60">
    <property type="entry name" value="Homeodomain-like"/>
    <property type="match status" value="1"/>
</dbReference>
<evidence type="ECO:0000313" key="5">
    <source>
        <dbReference type="EMBL" id="RVT86006.1"/>
    </source>
</evidence>
<dbReference type="InterPro" id="IPR032687">
    <property type="entry name" value="AraC-type_N"/>
</dbReference>
<reference evidence="5 6" key="1">
    <citation type="submission" date="2019-01" db="EMBL/GenBank/DDBJ databases">
        <authorList>
            <person name="Chen W.-M."/>
        </authorList>
    </citation>
    <scope>NUCLEOTIDE SEQUENCE [LARGE SCALE GENOMIC DNA]</scope>
    <source>
        <strain evidence="5 6">CCP-18</strain>
    </source>
</reference>
<keyword evidence="3" id="KW-0804">Transcription</keyword>
<keyword evidence="6" id="KW-1185">Reference proteome</keyword>
<evidence type="ECO:0000256" key="2">
    <source>
        <dbReference type="ARBA" id="ARBA00023125"/>
    </source>
</evidence>
<dbReference type="PANTHER" id="PTHR47894">
    <property type="entry name" value="HTH-TYPE TRANSCRIPTIONAL REGULATOR GADX"/>
    <property type="match status" value="1"/>
</dbReference>
<feature type="domain" description="HTH araC/xylS-type" evidence="4">
    <location>
        <begin position="259"/>
        <end position="357"/>
    </location>
</feature>
<keyword evidence="1" id="KW-0805">Transcription regulation</keyword>
<dbReference type="GO" id="GO:0005829">
    <property type="term" value="C:cytosol"/>
    <property type="evidence" value="ECO:0007669"/>
    <property type="project" value="TreeGrafter"/>
</dbReference>
<sequence length="359" mass="38738">MLGTGPPFGLLPPTRPFVNSRHLPSPLPPWPQARVARPYAQAALDELAACGVAAPVPEADTLPVADYLALLNLGRAQAGEDFGWRVGARMRTASFVAYGHAVLSCPRFDDAIALTQRFEGLAHDLGRSELLIDGAQAHYRWHSPWLAAHPCPALPESVMSGILAFATWLAQRPLPVLALAFPHAAPCRDLREAIDQRLGLRVVYDAPVTSATVPAALLHEPIPTADPALFPLLEQHAAQQLAAREQALRATDARTALAAQVQRCIAERLAHDGARLAEVADVLGLSARTLQRRLAEAGTPFQGLLDATRRELALQYLRDPALSMTEIAFLLGYAEQSSFNHACRGWFGEAPGRVRMGLG</sequence>
<accession>A0A3S2UEQ3</accession>
<dbReference type="SUPFAM" id="SSF46689">
    <property type="entry name" value="Homeodomain-like"/>
    <property type="match status" value="1"/>
</dbReference>
<comment type="caution">
    <text evidence="5">The sequence shown here is derived from an EMBL/GenBank/DDBJ whole genome shotgun (WGS) entry which is preliminary data.</text>
</comment>
<dbReference type="InterPro" id="IPR018060">
    <property type="entry name" value="HTH_AraC"/>
</dbReference>
<proteinExistence type="predicted"/>